<accession>A0A2Z6EUV8</accession>
<protein>
    <submittedName>
        <fullName evidence="1">Non-ribosomal peptide synthetase module</fullName>
    </submittedName>
</protein>
<dbReference type="KEGG" id="mcys:MCB1EB_1073"/>
<dbReference type="SUPFAM" id="SSF53474">
    <property type="entry name" value="alpha/beta-Hydrolases"/>
    <property type="match status" value="1"/>
</dbReference>
<dbReference type="EMBL" id="AP018150">
    <property type="protein sequence ID" value="BBE09234.1"/>
    <property type="molecule type" value="Genomic_DNA"/>
</dbReference>
<sequence>MINRIRTTLGVEIALHMLFEAPTIAGLAQRLLKLDGTQDDSFNVLLPIKPEGNQPPLFCVHPVAGLSWSYISLAQHLDADQPVYGLQACGLSGVAPLAETIDAMASDYIKHIRRIQPNEPYYLLGWSFGGNVVHSIATQLEQQGERVSLLALLDSHPGPFQLDNKLELDQETIYIKLLNRYSDGTPVQA</sequence>
<dbReference type="InterPro" id="IPR009081">
    <property type="entry name" value="PP-bd_ACP"/>
</dbReference>
<dbReference type="AlphaFoldDB" id="A0A2Z6EUV8"/>
<dbReference type="SUPFAM" id="SSF47336">
    <property type="entry name" value="ACP-like"/>
    <property type="match status" value="1"/>
</dbReference>
<gene>
    <name evidence="1" type="ORF">MCB1EB_1073</name>
</gene>
<organism evidence="1 2">
    <name type="scientific">Mycoavidus cysteinexigens</name>
    <dbReference type="NCBI Taxonomy" id="1553431"/>
    <lineage>
        <taxon>Bacteria</taxon>
        <taxon>Pseudomonadati</taxon>
        <taxon>Pseudomonadota</taxon>
        <taxon>Betaproteobacteria</taxon>
        <taxon>Burkholderiales</taxon>
        <taxon>Burkholderiaceae</taxon>
        <taxon>Mycoavidus</taxon>
    </lineage>
</organism>
<evidence type="ECO:0000313" key="2">
    <source>
        <dbReference type="Proteomes" id="UP000282597"/>
    </source>
</evidence>
<dbReference type="Pfam" id="PF00550">
    <property type="entry name" value="PP-binding"/>
    <property type="match status" value="1"/>
</dbReference>
<proteinExistence type="predicted"/>
<dbReference type="InterPro" id="IPR001031">
    <property type="entry name" value="Thioesterase"/>
</dbReference>
<reference evidence="1 2" key="1">
    <citation type="journal article" date="2018" name="Microbes Environ.">
        <title>Comparative Genomic Insights into Endofungal Lifestyles of Two Bacterial Endosymbionts, Mycoavidus cysteinexigens and Burkholderia rhizoxinica.</title>
        <authorList>
            <person name="Sharmin D."/>
            <person name="Guo Y."/>
            <person name="Nishizawa T."/>
            <person name="Ohshima S."/>
            <person name="Sato Y."/>
            <person name="Takashima Y."/>
            <person name="Narisawa K."/>
            <person name="Ohta H."/>
        </authorList>
    </citation>
    <scope>NUCLEOTIDE SEQUENCE [LARGE SCALE GENOMIC DNA]</scope>
    <source>
        <strain evidence="1 2">B1-EB</strain>
    </source>
</reference>
<dbReference type="PROSITE" id="PS50075">
    <property type="entry name" value="CARRIER"/>
    <property type="match status" value="1"/>
</dbReference>
<dbReference type="Proteomes" id="UP000282597">
    <property type="component" value="Chromosome"/>
</dbReference>
<keyword evidence="2" id="KW-1185">Reference proteome</keyword>
<evidence type="ECO:0000313" key="1">
    <source>
        <dbReference type="EMBL" id="BBE09234.1"/>
    </source>
</evidence>
<dbReference type="InterPro" id="IPR029058">
    <property type="entry name" value="AB_hydrolase_fold"/>
</dbReference>
<dbReference type="Pfam" id="PF00975">
    <property type="entry name" value="Thioesterase"/>
    <property type="match status" value="1"/>
</dbReference>
<name>A0A2Z6EUV8_9BURK</name>
<dbReference type="InterPro" id="IPR036736">
    <property type="entry name" value="ACP-like_sf"/>
</dbReference>
<dbReference type="Gene3D" id="3.40.50.1820">
    <property type="entry name" value="alpha/beta hydrolase"/>
    <property type="match status" value="1"/>
</dbReference>